<dbReference type="Proteomes" id="UP000265427">
    <property type="component" value="Unassembled WGS sequence"/>
</dbReference>
<gene>
    <name evidence="2" type="ORF">DYB25_014224</name>
    <name evidence="7" type="ORF">DYB26_013829</name>
    <name evidence="3" type="ORF">DYB30_007673</name>
    <name evidence="6" type="ORF">DYB31_013082</name>
    <name evidence="4" type="ORF">DYB34_011130</name>
    <name evidence="1" type="ORF">DYB36_012057</name>
    <name evidence="5" type="ORF">DYB38_014380</name>
</gene>
<dbReference type="VEuPathDB" id="FungiDB:H257_18673"/>
<dbReference type="Proteomes" id="UP000265716">
    <property type="component" value="Unassembled WGS sequence"/>
</dbReference>
<evidence type="ECO:0000313" key="7">
    <source>
        <dbReference type="EMBL" id="RHZ38985.1"/>
    </source>
</evidence>
<evidence type="ECO:0000313" key="9">
    <source>
        <dbReference type="Proteomes" id="UP000265716"/>
    </source>
</evidence>
<evidence type="ECO:0000313" key="13">
    <source>
        <dbReference type="Proteomes" id="UP000283543"/>
    </source>
</evidence>
<comment type="caution">
    <text evidence="5">The sequence shown here is derived from an EMBL/GenBank/DDBJ whole genome shotgun (WGS) entry which is preliminary data.</text>
</comment>
<protein>
    <submittedName>
        <fullName evidence="5">Uncharacterized protein</fullName>
    </submittedName>
</protein>
<evidence type="ECO:0000313" key="14">
    <source>
        <dbReference type="Proteomes" id="UP000286510"/>
    </source>
</evidence>
<accession>A0A397E6I3</accession>
<dbReference type="EMBL" id="QUSZ01010970">
    <property type="protein sequence ID" value="RHX97727.1"/>
    <property type="molecule type" value="Genomic_DNA"/>
</dbReference>
<organism evidence="5 9">
    <name type="scientific">Aphanomyces astaci</name>
    <name type="common">Crayfish plague agent</name>
    <dbReference type="NCBI Taxonomy" id="112090"/>
    <lineage>
        <taxon>Eukaryota</taxon>
        <taxon>Sar</taxon>
        <taxon>Stramenopiles</taxon>
        <taxon>Oomycota</taxon>
        <taxon>Saprolegniomycetes</taxon>
        <taxon>Saprolegniales</taxon>
        <taxon>Verrucalvaceae</taxon>
        <taxon>Aphanomyces</taxon>
    </lineage>
</organism>
<evidence type="ECO:0000313" key="1">
    <source>
        <dbReference type="EMBL" id="RHX97727.1"/>
    </source>
</evidence>
<dbReference type="AlphaFoldDB" id="A0A397E6I3"/>
<dbReference type="EMBL" id="QUTD01006220">
    <property type="protein sequence ID" value="RHY56743.1"/>
    <property type="molecule type" value="Genomic_DNA"/>
</dbReference>
<evidence type="ECO:0000313" key="6">
    <source>
        <dbReference type="EMBL" id="RHZ31011.1"/>
    </source>
</evidence>
<dbReference type="Proteomes" id="UP000283543">
    <property type="component" value="Unassembled WGS sequence"/>
</dbReference>
<evidence type="ECO:0000313" key="8">
    <source>
        <dbReference type="Proteomes" id="UP000265427"/>
    </source>
</evidence>
<dbReference type="EMBL" id="QUTC01002334">
    <property type="protein sequence ID" value="RHY74512.1"/>
    <property type="molecule type" value="Genomic_DNA"/>
</dbReference>
<proteinExistence type="predicted"/>
<dbReference type="EMBL" id="QUTF01008092">
    <property type="protein sequence ID" value="RHZ38985.1"/>
    <property type="molecule type" value="Genomic_DNA"/>
</dbReference>
<dbReference type="EMBL" id="QUTB01001947">
    <property type="protein sequence ID" value="RHY74429.1"/>
    <property type="molecule type" value="Genomic_DNA"/>
</dbReference>
<reference evidence="8 9" key="1">
    <citation type="submission" date="2018-08" db="EMBL/GenBank/DDBJ databases">
        <title>Aphanomyces genome sequencing and annotation.</title>
        <authorList>
            <person name="Minardi D."/>
            <person name="Oidtmann B."/>
            <person name="Van Der Giezen M."/>
            <person name="Studholme D.J."/>
        </authorList>
    </citation>
    <scope>NUCLEOTIDE SEQUENCE [LARGE SCALE GENOMIC DNA]</scope>
    <source>
        <strain evidence="6 10">197901</strain>
        <strain evidence="3 12">D2</strain>
        <strain evidence="7 14">FDL457</strain>
        <strain evidence="1 8">Kv</strain>
        <strain evidence="5 9">SA</strain>
        <strain evidence="4 13">Si</strain>
        <strain evidence="2 11">Yx</strain>
    </source>
</reference>
<evidence type="ECO:0000313" key="12">
    <source>
        <dbReference type="Proteomes" id="UP000266643"/>
    </source>
</evidence>
<evidence type="ECO:0000313" key="3">
    <source>
        <dbReference type="EMBL" id="RHY56743.1"/>
    </source>
</evidence>
<sequence>MAALTRMSSLLDPTVDKYTHGVACHFSTLRNPTVLDRLKLGASKANSSLSVQINTGTINVSSAQRPTTQFAACDVHIRLHGKKDVYLLLGNGVAVPYAFESRLFAVEFMGAVHLVQHIEALKTATPLPSAAFDAMLKEQMTCTMEFAREMWSLAMWSQLYPYSGLVEGLGRAVDLLQRNQLLQLADLLHAVYLQFHSLTAINKVADANHPVYYRASHMTLLVAKVKALQLHTALYLEKS</sequence>
<dbReference type="Proteomes" id="UP000266643">
    <property type="component" value="Unassembled WGS sequence"/>
</dbReference>
<evidence type="ECO:0000313" key="4">
    <source>
        <dbReference type="EMBL" id="RHY74429.1"/>
    </source>
</evidence>
<dbReference type="Proteomes" id="UP000266239">
    <property type="component" value="Unassembled WGS sequence"/>
</dbReference>
<dbReference type="EMBL" id="QUTE01006954">
    <property type="protein sequence ID" value="RHZ31011.1"/>
    <property type="molecule type" value="Genomic_DNA"/>
</dbReference>
<dbReference type="Proteomes" id="UP000286510">
    <property type="component" value="Unassembled WGS sequence"/>
</dbReference>
<evidence type="ECO:0000313" key="10">
    <source>
        <dbReference type="Proteomes" id="UP000266196"/>
    </source>
</evidence>
<evidence type="ECO:0000313" key="11">
    <source>
        <dbReference type="Proteomes" id="UP000266239"/>
    </source>
</evidence>
<evidence type="ECO:0000313" key="2">
    <source>
        <dbReference type="EMBL" id="RHY35771.1"/>
    </source>
</evidence>
<dbReference type="EMBL" id="QUTA01001175">
    <property type="protein sequence ID" value="RHY35771.1"/>
    <property type="molecule type" value="Genomic_DNA"/>
</dbReference>
<dbReference type="Proteomes" id="UP000266196">
    <property type="component" value="Unassembled WGS sequence"/>
</dbReference>
<evidence type="ECO:0000313" key="5">
    <source>
        <dbReference type="EMBL" id="RHY74512.1"/>
    </source>
</evidence>
<name>A0A397E6I3_APHAT</name>